<sequence length="221" mass="25033">MPPRVKQAAPREKRQHTSCHSPSSSTTPRTWLPLPPNDLCSFETRSITVERAVNVITPFKVHTFLSNIGWENILHWGGNAYPSLVRSVYASIKECSMDEANLFFKIGFSDQDVMFDVTRVSSILNVRASNNGPKSVSDSLFVAEMAVITETLCGDVIPWEDDRLTNLERDMTAMRQDLGDMKKKQFAWMKKIFLYLSKISKSYQRDDVDAPAFPSPPPDLE</sequence>
<accession>A0ACC2M2L8</accession>
<keyword evidence="2" id="KW-1185">Reference proteome</keyword>
<organism evidence="1 2">
    <name type="scientific">Persea americana</name>
    <name type="common">Avocado</name>
    <dbReference type="NCBI Taxonomy" id="3435"/>
    <lineage>
        <taxon>Eukaryota</taxon>
        <taxon>Viridiplantae</taxon>
        <taxon>Streptophyta</taxon>
        <taxon>Embryophyta</taxon>
        <taxon>Tracheophyta</taxon>
        <taxon>Spermatophyta</taxon>
        <taxon>Magnoliopsida</taxon>
        <taxon>Magnoliidae</taxon>
        <taxon>Laurales</taxon>
        <taxon>Lauraceae</taxon>
        <taxon>Persea</taxon>
    </lineage>
</organism>
<comment type="caution">
    <text evidence="1">The sequence shown here is derived from an EMBL/GenBank/DDBJ whole genome shotgun (WGS) entry which is preliminary data.</text>
</comment>
<protein>
    <submittedName>
        <fullName evidence="1">Uncharacterized protein</fullName>
    </submittedName>
</protein>
<proteinExistence type="predicted"/>
<dbReference type="EMBL" id="CM056813">
    <property type="protein sequence ID" value="KAJ8639908.1"/>
    <property type="molecule type" value="Genomic_DNA"/>
</dbReference>
<evidence type="ECO:0000313" key="2">
    <source>
        <dbReference type="Proteomes" id="UP001234297"/>
    </source>
</evidence>
<evidence type="ECO:0000313" key="1">
    <source>
        <dbReference type="EMBL" id="KAJ8639908.1"/>
    </source>
</evidence>
<name>A0ACC2M2L8_PERAE</name>
<gene>
    <name evidence="1" type="ORF">MRB53_016602</name>
</gene>
<dbReference type="Proteomes" id="UP001234297">
    <property type="component" value="Chromosome 5"/>
</dbReference>
<reference evidence="1 2" key="1">
    <citation type="journal article" date="2022" name="Hortic Res">
        <title>A haplotype resolved chromosomal level avocado genome allows analysis of novel avocado genes.</title>
        <authorList>
            <person name="Nath O."/>
            <person name="Fletcher S.J."/>
            <person name="Hayward A."/>
            <person name="Shaw L.M."/>
            <person name="Masouleh A.K."/>
            <person name="Furtado A."/>
            <person name="Henry R.J."/>
            <person name="Mitter N."/>
        </authorList>
    </citation>
    <scope>NUCLEOTIDE SEQUENCE [LARGE SCALE GENOMIC DNA]</scope>
    <source>
        <strain evidence="2">cv. Hass</strain>
    </source>
</reference>